<protein>
    <submittedName>
        <fullName evidence="1">Uncharacterized protein</fullName>
    </submittedName>
</protein>
<keyword evidence="2" id="KW-1185">Reference proteome</keyword>
<gene>
    <name evidence="1" type="ordered locus">DGo_PC0044</name>
</gene>
<reference evidence="1 2" key="1">
    <citation type="journal article" date="2012" name="PLoS ONE">
        <title>Genome sequence and transcriptome analysis of the radioresistant bacterium Deinococcus gobiensis: insights into the extreme environmental adaptations.</title>
        <authorList>
            <person name="Yuan M."/>
            <person name="Chen M."/>
            <person name="Zhang W."/>
            <person name="Lu W."/>
            <person name="Wang J."/>
            <person name="Yang M."/>
            <person name="Zhao P."/>
            <person name="Tang R."/>
            <person name="Li X."/>
            <person name="Hao Y."/>
            <person name="Zhou Z."/>
            <person name="Zhan Y."/>
            <person name="Yu H."/>
            <person name="Teng C."/>
            <person name="Yan Y."/>
            <person name="Ping S."/>
            <person name="Wang Y."/>
            <person name="Lin M."/>
        </authorList>
    </citation>
    <scope>NUCLEOTIDE SEQUENCE [LARGE SCALE GENOMIC DNA]</scope>
    <source>
        <strain evidence="2">DSM 21396 / JCM 16679 / CGMCC 1.7299 / I-0</strain>
        <plasmid evidence="1">P3</plasmid>
    </source>
</reference>
<sequence>MLNTQLRTDLLQEGQAHRMSCYDISRHALHVAGITTFEAAVQVFPHSCAKTIRRIFSKGRLPTNASGDAAIPEPAPLQEIDVELTALAAEAKVDPKQVISSVMRYGNPLARVKGVLEDLRALVVNECRVTNPTGLFVRLMRSGEDVRLPASVQAKREVKAKHEAPPLKPLPEVGEWVKYQGDWLRVEAVLERKIRLYAPEGRRYYYFVEDSDTDVSFEQARQLPRQAAPPAGPGGQLALN</sequence>
<organism evidence="1 2">
    <name type="scientific">Deinococcus gobiensis (strain DSM 21396 / JCM 16679 / CGMCC 1.7299 / I-0)</name>
    <dbReference type="NCBI Taxonomy" id="745776"/>
    <lineage>
        <taxon>Bacteria</taxon>
        <taxon>Thermotogati</taxon>
        <taxon>Deinococcota</taxon>
        <taxon>Deinococci</taxon>
        <taxon>Deinococcales</taxon>
        <taxon>Deinococcaceae</taxon>
        <taxon>Deinococcus</taxon>
    </lineage>
</organism>
<accession>H8H2T9</accession>
<dbReference type="PATRIC" id="fig|745776.4.peg.3840"/>
<proteinExistence type="predicted"/>
<dbReference type="EMBL" id="CP002194">
    <property type="protein sequence ID" value="AFD27836.1"/>
    <property type="molecule type" value="Genomic_DNA"/>
</dbReference>
<name>H8H2T9_DEIGI</name>
<evidence type="ECO:0000313" key="1">
    <source>
        <dbReference type="EMBL" id="AFD27836.1"/>
    </source>
</evidence>
<dbReference type="HOGENOM" id="CLU_1141098_0_0_0"/>
<dbReference type="AlphaFoldDB" id="H8H2T9"/>
<dbReference type="Proteomes" id="UP000007575">
    <property type="component" value="Plasmid P3"/>
</dbReference>
<evidence type="ECO:0000313" key="2">
    <source>
        <dbReference type="Proteomes" id="UP000007575"/>
    </source>
</evidence>
<dbReference type="OrthoDB" id="63309at2"/>
<keyword evidence="1" id="KW-0614">Plasmid</keyword>
<dbReference type="KEGG" id="dgo:DGo_PC0044"/>
<geneLocation type="plasmid" evidence="1 2">
    <name>P3</name>
</geneLocation>